<dbReference type="RefSeq" id="WP_173119803.1">
    <property type="nucleotide sequence ID" value="NZ_JABRWJ010000001.1"/>
</dbReference>
<gene>
    <name evidence="1" type="ORF">HLB44_01280</name>
</gene>
<protein>
    <submittedName>
        <fullName evidence="1">Uncharacterized protein</fullName>
    </submittedName>
</protein>
<evidence type="ECO:0000313" key="1">
    <source>
        <dbReference type="EMBL" id="NRF65606.1"/>
    </source>
</evidence>
<comment type="caution">
    <text evidence="1">The sequence shown here is derived from an EMBL/GenBank/DDBJ whole genome shotgun (WGS) entry which is preliminary data.</text>
</comment>
<dbReference type="Proteomes" id="UP000737171">
    <property type="component" value="Unassembled WGS sequence"/>
</dbReference>
<sequence length="109" mass="11848">MKSAPMKPAAALPMPLVWTFDGPFERCLADLEDTLRRAIVGIGDVSRIALQIDLSLPALKRRVDAGDALQPAWGRFVARLAGYGLPSAPRLRRLRAAGPLATLVIAYRK</sequence>
<accession>A0ABX2EAS3</accession>
<proteinExistence type="predicted"/>
<reference evidence="1 2" key="1">
    <citation type="submission" date="2020-05" db="EMBL/GenBank/DDBJ databases">
        <title>Aquincola sp. isolate from soil.</title>
        <authorList>
            <person name="Han J."/>
            <person name="Kim D.-U."/>
        </authorList>
    </citation>
    <scope>NUCLEOTIDE SEQUENCE [LARGE SCALE GENOMIC DNA]</scope>
    <source>
        <strain evidence="1 2">S2</strain>
    </source>
</reference>
<evidence type="ECO:0000313" key="2">
    <source>
        <dbReference type="Proteomes" id="UP000737171"/>
    </source>
</evidence>
<keyword evidence="2" id="KW-1185">Reference proteome</keyword>
<organism evidence="1 2">
    <name type="scientific">Pseudaquabacterium terrae</name>
    <dbReference type="NCBI Taxonomy" id="2732868"/>
    <lineage>
        <taxon>Bacteria</taxon>
        <taxon>Pseudomonadati</taxon>
        <taxon>Pseudomonadota</taxon>
        <taxon>Betaproteobacteria</taxon>
        <taxon>Burkholderiales</taxon>
        <taxon>Sphaerotilaceae</taxon>
        <taxon>Pseudaquabacterium</taxon>
    </lineage>
</organism>
<name>A0ABX2EAS3_9BURK</name>
<dbReference type="EMBL" id="JABRWJ010000001">
    <property type="protein sequence ID" value="NRF65606.1"/>
    <property type="molecule type" value="Genomic_DNA"/>
</dbReference>